<protein>
    <submittedName>
        <fullName evidence="2">Uncharacterized protein</fullName>
    </submittedName>
</protein>
<dbReference type="GO" id="GO:0031410">
    <property type="term" value="C:cytoplasmic vesicle"/>
    <property type="evidence" value="ECO:0007669"/>
    <property type="project" value="TreeGrafter"/>
</dbReference>
<dbReference type="Gene3D" id="2.130.10.30">
    <property type="entry name" value="Regulator of chromosome condensation 1/beta-lactamase-inhibitor protein II"/>
    <property type="match status" value="2"/>
</dbReference>
<dbReference type="SUPFAM" id="SSF50985">
    <property type="entry name" value="RCC1/BLIP-II"/>
    <property type="match status" value="2"/>
</dbReference>
<dbReference type="Ensembl" id="ENSPMAT00000005592.1">
    <property type="protein sequence ID" value="ENSPMAP00000005571.1"/>
    <property type="gene ID" value="ENSPMAG00000005074.1"/>
</dbReference>
<evidence type="ECO:0000256" key="1">
    <source>
        <dbReference type="PROSITE-ProRule" id="PRU00235"/>
    </source>
</evidence>
<dbReference type="AlphaFoldDB" id="S4RK38"/>
<dbReference type="Pfam" id="PF00415">
    <property type="entry name" value="RCC1"/>
    <property type="match status" value="3"/>
</dbReference>
<dbReference type="InterPro" id="IPR000408">
    <property type="entry name" value="Reg_chr_condens"/>
</dbReference>
<dbReference type="GeneTree" id="ENSGT00940000155861"/>
<dbReference type="InterPro" id="IPR051984">
    <property type="entry name" value="Alsin"/>
</dbReference>
<feature type="repeat" description="RCC1" evidence="1">
    <location>
        <begin position="81"/>
        <end position="135"/>
    </location>
</feature>
<proteinExistence type="predicted"/>
<feature type="repeat" description="RCC1" evidence="1">
    <location>
        <begin position="418"/>
        <end position="470"/>
    </location>
</feature>
<reference evidence="2" key="2">
    <citation type="submission" date="2025-09" db="UniProtKB">
        <authorList>
            <consortium name="Ensembl"/>
        </authorList>
    </citation>
    <scope>IDENTIFICATION</scope>
</reference>
<evidence type="ECO:0000313" key="2">
    <source>
        <dbReference type="Ensembl" id="ENSPMAP00000005571.1"/>
    </source>
</evidence>
<sequence length="500" mass="53000">EVVLSVAVGRTFCGAVCAGGVPFMWGCNTHGQCGRSAPDIIGSPAPVPTLEAGPGQEAPPLVDVAQLACGDAFTLALSLHGEAWEWGGVPGRSGGSDGGSGKAAVVPPRAVEALRGVCVVQVACGAQHCLALARRARSTVAAAVAGPEPDTCVHCRQLLVTMTDAADHVVISDEHHCLASEAATASNQCGGETERGVIRAHYDSSLPEESKVPVQMAEDILESQHTLKKHCSTASGRTRYRWDDWRAPKHDAARFRLYLVKKCNSVLMNHEPEQGAPKVLPLGRPVTAPRCDARCLIDVSNCTRVNCRHVTCSLCQSRPVEVETCSLGRGEGSRVRRSVEAEEGEGGGRKCLSLVDVRAVREECSRRLSLPGLVQGLAHVSRFARKADGIREGARPGPATLPSSPEAEWASSLPCLQTELWSWGRGLEGQLGHGDFNPSRAEAECVKTLSGQEMVKVVAGGYHSMALTSTGQVWLWGCNSRGHRGQASSSPSLPRLLMVT</sequence>
<dbReference type="PANTHER" id="PTHR46089:SF1">
    <property type="entry name" value="ALS2 C-TERMINAL-LIKE PROTEIN"/>
    <property type="match status" value="1"/>
</dbReference>
<dbReference type="GO" id="GO:0005085">
    <property type="term" value="F:guanyl-nucleotide exchange factor activity"/>
    <property type="evidence" value="ECO:0007669"/>
    <property type="project" value="TreeGrafter"/>
</dbReference>
<dbReference type="GO" id="GO:0031267">
    <property type="term" value="F:small GTPase binding"/>
    <property type="evidence" value="ECO:0007669"/>
    <property type="project" value="TreeGrafter"/>
</dbReference>
<feature type="repeat" description="RCC1" evidence="1">
    <location>
        <begin position="20"/>
        <end position="80"/>
    </location>
</feature>
<dbReference type="PROSITE" id="PS50012">
    <property type="entry name" value="RCC1_3"/>
    <property type="match status" value="3"/>
</dbReference>
<reference evidence="2" key="1">
    <citation type="submission" date="2025-08" db="UniProtKB">
        <authorList>
            <consortium name="Ensembl"/>
        </authorList>
    </citation>
    <scope>IDENTIFICATION</scope>
</reference>
<dbReference type="GO" id="GO:0016197">
    <property type="term" value="P:endosomal transport"/>
    <property type="evidence" value="ECO:0007669"/>
    <property type="project" value="TreeGrafter"/>
</dbReference>
<dbReference type="PRINTS" id="PR00633">
    <property type="entry name" value="RCCNDNSATION"/>
</dbReference>
<name>S4RK38_PETMA</name>
<dbReference type="PANTHER" id="PTHR46089">
    <property type="entry name" value="ALSIN HOMOLOG"/>
    <property type="match status" value="1"/>
</dbReference>
<dbReference type="InterPro" id="IPR009091">
    <property type="entry name" value="RCC1/BLIP-II"/>
</dbReference>
<organism evidence="2">
    <name type="scientific">Petromyzon marinus</name>
    <name type="common">Sea lamprey</name>
    <dbReference type="NCBI Taxonomy" id="7757"/>
    <lineage>
        <taxon>Eukaryota</taxon>
        <taxon>Metazoa</taxon>
        <taxon>Chordata</taxon>
        <taxon>Craniata</taxon>
        <taxon>Vertebrata</taxon>
        <taxon>Cyclostomata</taxon>
        <taxon>Hyperoartia</taxon>
        <taxon>Petromyzontiformes</taxon>
        <taxon>Petromyzontidae</taxon>
        <taxon>Petromyzon</taxon>
    </lineage>
</organism>
<accession>S4RK38</accession>